<feature type="transmembrane region" description="Helical" evidence="6">
    <location>
        <begin position="5"/>
        <end position="22"/>
    </location>
</feature>
<protein>
    <submittedName>
        <fullName evidence="8">Type 4 prepilin peptidase 1</fullName>
    </submittedName>
</protein>
<organism evidence="8 9">
    <name type="scientific">Tsuneonella deserti</name>
    <dbReference type="NCBI Taxonomy" id="2035528"/>
    <lineage>
        <taxon>Bacteria</taxon>
        <taxon>Pseudomonadati</taxon>
        <taxon>Pseudomonadota</taxon>
        <taxon>Alphaproteobacteria</taxon>
        <taxon>Sphingomonadales</taxon>
        <taxon>Erythrobacteraceae</taxon>
        <taxon>Tsuneonella</taxon>
    </lineage>
</organism>
<evidence type="ECO:0000313" key="8">
    <source>
        <dbReference type="EMBL" id="GGD88301.1"/>
    </source>
</evidence>
<keyword evidence="4 6" id="KW-1133">Transmembrane helix</keyword>
<keyword evidence="3 6" id="KW-0812">Transmembrane</keyword>
<evidence type="ECO:0000259" key="7">
    <source>
        <dbReference type="Pfam" id="PF01478"/>
    </source>
</evidence>
<keyword evidence="2" id="KW-1003">Cell membrane</keyword>
<dbReference type="EMBL" id="BMKL01000001">
    <property type="protein sequence ID" value="GGD88301.1"/>
    <property type="molecule type" value="Genomic_DNA"/>
</dbReference>
<dbReference type="InterPro" id="IPR052218">
    <property type="entry name" value="Preflagellin_Peptidase"/>
</dbReference>
<dbReference type="Proteomes" id="UP000619041">
    <property type="component" value="Unassembled WGS sequence"/>
</dbReference>
<accession>A0ABQ1S0B7</accession>
<reference evidence="9" key="1">
    <citation type="journal article" date="2019" name="Int. J. Syst. Evol. Microbiol.">
        <title>The Global Catalogue of Microorganisms (GCM) 10K type strain sequencing project: providing services to taxonomists for standard genome sequencing and annotation.</title>
        <authorList>
            <consortium name="The Broad Institute Genomics Platform"/>
            <consortium name="The Broad Institute Genome Sequencing Center for Infectious Disease"/>
            <person name="Wu L."/>
            <person name="Ma J."/>
        </authorList>
    </citation>
    <scope>NUCLEOTIDE SEQUENCE [LARGE SCALE GENOMIC DNA]</scope>
    <source>
        <strain evidence="9">CGMCC 1.15959</strain>
    </source>
</reference>
<evidence type="ECO:0000256" key="5">
    <source>
        <dbReference type="ARBA" id="ARBA00023136"/>
    </source>
</evidence>
<evidence type="ECO:0000256" key="3">
    <source>
        <dbReference type="ARBA" id="ARBA00022692"/>
    </source>
</evidence>
<dbReference type="PANTHER" id="PTHR36506:SF1">
    <property type="entry name" value="PREFLAGELLIN PEPTIDASE"/>
    <property type="match status" value="1"/>
</dbReference>
<evidence type="ECO:0000256" key="4">
    <source>
        <dbReference type="ARBA" id="ARBA00022989"/>
    </source>
</evidence>
<keyword evidence="9" id="KW-1185">Reference proteome</keyword>
<keyword evidence="5 6" id="KW-0472">Membrane</keyword>
<dbReference type="Gene3D" id="1.20.120.1220">
    <property type="match status" value="1"/>
</dbReference>
<dbReference type="PANTHER" id="PTHR36506">
    <property type="entry name" value="PREFLAGELLIN PEPTIDASE"/>
    <property type="match status" value="1"/>
</dbReference>
<gene>
    <name evidence="8" type="primary">ctpB</name>
    <name evidence="8" type="ORF">GCM10011515_04940</name>
</gene>
<evidence type="ECO:0000256" key="2">
    <source>
        <dbReference type="ARBA" id="ARBA00022475"/>
    </source>
</evidence>
<feature type="transmembrane region" description="Helical" evidence="6">
    <location>
        <begin position="62"/>
        <end position="80"/>
    </location>
</feature>
<dbReference type="InterPro" id="IPR000045">
    <property type="entry name" value="Prepilin_IV_endopep_pep"/>
</dbReference>
<comment type="caution">
    <text evidence="8">The sequence shown here is derived from an EMBL/GenBank/DDBJ whole genome shotgun (WGS) entry which is preliminary data.</text>
</comment>
<evidence type="ECO:0000313" key="9">
    <source>
        <dbReference type="Proteomes" id="UP000619041"/>
    </source>
</evidence>
<feature type="transmembrane region" description="Helical" evidence="6">
    <location>
        <begin position="34"/>
        <end position="55"/>
    </location>
</feature>
<feature type="transmembrane region" description="Helical" evidence="6">
    <location>
        <begin position="100"/>
        <end position="122"/>
    </location>
</feature>
<comment type="subcellular location">
    <subcellularLocation>
        <location evidence="1">Cell membrane</location>
        <topology evidence="1">Multi-pass membrane protein</topology>
    </subcellularLocation>
</comment>
<dbReference type="RefSeq" id="WP_188643684.1">
    <property type="nucleotide sequence ID" value="NZ_BMKL01000001.1"/>
</dbReference>
<dbReference type="Pfam" id="PF01478">
    <property type="entry name" value="Peptidase_A24"/>
    <property type="match status" value="1"/>
</dbReference>
<evidence type="ECO:0000256" key="6">
    <source>
        <dbReference type="SAM" id="Phobius"/>
    </source>
</evidence>
<name>A0ABQ1S0B7_9SPHN</name>
<feature type="transmembrane region" description="Helical" evidence="6">
    <location>
        <begin position="134"/>
        <end position="153"/>
    </location>
</feature>
<evidence type="ECO:0000256" key="1">
    <source>
        <dbReference type="ARBA" id="ARBA00004651"/>
    </source>
</evidence>
<proteinExistence type="predicted"/>
<sequence length="162" mass="17616">MLGGYLHYGLLIALAIALLVAATTDWRRRQIDNWLNLGIVIGAPFFWWASGLSLWPGVAIQLGIGVAAFAVFAAFFALKWMGGGDVKLLTALALWIEPEWFLKLLVMMALLGGVLTLVLGAWHVMRRQKDKLAIPYGVAIAAAGLWVLGTHYFPAAQQTLVG</sequence>
<feature type="domain" description="Prepilin type IV endopeptidase peptidase" evidence="7">
    <location>
        <begin position="12"/>
        <end position="117"/>
    </location>
</feature>